<proteinExistence type="inferred from homology"/>
<dbReference type="NCBIfam" id="TIGR00756">
    <property type="entry name" value="PPR"/>
    <property type="match status" value="3"/>
</dbReference>
<dbReference type="PANTHER" id="PTHR46128">
    <property type="entry name" value="MITOCHONDRIAL GROUP I INTRON SPLICING FACTOR CCM1"/>
    <property type="match status" value="1"/>
</dbReference>
<feature type="region of interest" description="Disordered" evidence="4">
    <location>
        <begin position="62"/>
        <end position="85"/>
    </location>
</feature>
<feature type="repeat" description="PPR" evidence="3">
    <location>
        <begin position="272"/>
        <end position="306"/>
    </location>
</feature>
<evidence type="ECO:0000259" key="5">
    <source>
        <dbReference type="Pfam" id="PF23276"/>
    </source>
</evidence>
<feature type="compositionally biased region" description="Basic and acidic residues" evidence="4">
    <location>
        <begin position="63"/>
        <end position="85"/>
    </location>
</feature>
<protein>
    <submittedName>
        <fullName evidence="7">Unnamed protein product</fullName>
    </submittedName>
</protein>
<dbReference type="InterPro" id="IPR050872">
    <property type="entry name" value="PPR_P_subfamily"/>
</dbReference>
<feature type="compositionally biased region" description="Basic and acidic residues" evidence="4">
    <location>
        <begin position="859"/>
        <end position="880"/>
    </location>
</feature>
<evidence type="ECO:0000256" key="3">
    <source>
        <dbReference type="PROSITE-ProRule" id="PRU00708"/>
    </source>
</evidence>
<feature type="repeat" description="PPR" evidence="3">
    <location>
        <begin position="237"/>
        <end position="271"/>
    </location>
</feature>
<evidence type="ECO:0000313" key="8">
    <source>
        <dbReference type="Proteomes" id="UP001165083"/>
    </source>
</evidence>
<dbReference type="InterPro" id="IPR055915">
    <property type="entry name" value="DUF7492"/>
</dbReference>
<feature type="region of interest" description="Disordered" evidence="4">
    <location>
        <begin position="856"/>
        <end position="937"/>
    </location>
</feature>
<feature type="repeat" description="PPR" evidence="3">
    <location>
        <begin position="202"/>
        <end position="236"/>
    </location>
</feature>
<feature type="domain" description="DUF7492" evidence="6">
    <location>
        <begin position="613"/>
        <end position="812"/>
    </location>
</feature>
<feature type="compositionally biased region" description="Polar residues" evidence="4">
    <location>
        <begin position="924"/>
        <end position="937"/>
    </location>
</feature>
<name>A0A9W6UDG8_9STRA</name>
<dbReference type="AlphaFoldDB" id="A0A9W6UDG8"/>
<organism evidence="7 8">
    <name type="scientific">Phytophthora lilii</name>
    <dbReference type="NCBI Taxonomy" id="2077276"/>
    <lineage>
        <taxon>Eukaryota</taxon>
        <taxon>Sar</taxon>
        <taxon>Stramenopiles</taxon>
        <taxon>Oomycota</taxon>
        <taxon>Peronosporomycetes</taxon>
        <taxon>Peronosporales</taxon>
        <taxon>Peronosporaceae</taxon>
        <taxon>Phytophthora</taxon>
    </lineage>
</organism>
<feature type="domain" description="Pentatricopeptide repeat-containing protein-mitochondrial" evidence="5">
    <location>
        <begin position="242"/>
        <end position="351"/>
    </location>
</feature>
<feature type="compositionally biased region" description="Basic and acidic residues" evidence="4">
    <location>
        <begin position="552"/>
        <end position="563"/>
    </location>
</feature>
<dbReference type="Pfam" id="PF01535">
    <property type="entry name" value="PPR"/>
    <property type="match status" value="2"/>
</dbReference>
<evidence type="ECO:0000256" key="2">
    <source>
        <dbReference type="ARBA" id="ARBA00022737"/>
    </source>
</evidence>
<sequence length="937" mass="106014">MLARRARHSGLWRVAGELLQPRGAALHVPRSANVLAGAWTPAASAALQRPRGARLLSQSLSPHFREDEPQHEPKHGERKTLRDTRELPLETLEDEYMARLVEALETSDGSAAWRTALDIFAEIKHSGGRGLTLEVASFLVEVLGARRRVHDCMRVLAYSREQGIRPRIQAYSSAIGSCYKEEQYAHALRVFEVMRNDGYIPQTVTYSHALSSALKSGQHELVLEIFDDMIKNRLKLNIVIYNNILNSCARAADVQSALGVLRAIRQRRLEMTQATYHSLAICAGKTGKWELALDAMNTMERNGFEPTATIYNSVFSACAKGKQWETVVKVYESMPEELRESLRGVYLGAVIMGHAKSEKDELKKRALDIFYKCKARKDKEEQPNFFAYNAALIALLETNQLEKMHPLANEMKKQGMKWDTVTYQCLILSYIRGGAVETAVQMLQKNAKRMGKTTMCYREAIEFYEEKRKNPREAVRLTMQMMQVNKRLSRLDWHNALRVSLQLPERAPYWNFRKWMDIRAKSIVKDVPPHLMLPKHADQQRALLQEDVDEEQPAKKHIQDNYHSRKRQLNRRKNDFDDQKFLWIDCLDTDRTVVYDRGPEYIYGGSKANGMCAGYMKNYPGRGDANINNEMTFKILIADVAKNAAVCTTAASDYSGWRHRLSLTAGTTFYFGYTSNGHIVKEQAAGKTFYGLYWTGVPGTSLTTTSDLTSDKLIDGQLHNFDDGNCGEAFTDEAHTIPSGRAGDGYPCVATFTIPAGTAAGIYNLVWYWKFYDANTNTSIPTSSGIYGGAAYTSCFEVEVTAAYTDDSSSNNTPVVDLLAKQQVVPDEHANHVQRAEHAEQHEVVHDDHKVDAFQLSHSNEHERLADRTKHSRPDRDPRSIRLRSGVFIPEDETRTHHTNQAAKRQKRTREARNVNVLVKKASSLESTPPTTSAPYY</sequence>
<accession>A0A9W6UDG8</accession>
<dbReference type="InterPro" id="IPR057027">
    <property type="entry name" value="TPR_mt"/>
</dbReference>
<comment type="similarity">
    <text evidence="1">Belongs to the PPR family. P subfamily.</text>
</comment>
<reference evidence="7" key="1">
    <citation type="submission" date="2023-04" db="EMBL/GenBank/DDBJ databases">
        <title>Phytophthora lilii NBRC 32176.</title>
        <authorList>
            <person name="Ichikawa N."/>
            <person name="Sato H."/>
            <person name="Tonouchi N."/>
        </authorList>
    </citation>
    <scope>NUCLEOTIDE SEQUENCE</scope>
    <source>
        <strain evidence="7">NBRC 32176</strain>
    </source>
</reference>
<dbReference type="Gene3D" id="1.25.40.10">
    <property type="entry name" value="Tetratricopeptide repeat domain"/>
    <property type="match status" value="2"/>
</dbReference>
<dbReference type="Pfam" id="PF24320">
    <property type="entry name" value="DUF7492"/>
    <property type="match status" value="1"/>
</dbReference>
<gene>
    <name evidence="7" type="ORF">Plil01_001284300</name>
</gene>
<feature type="region of interest" description="Disordered" evidence="4">
    <location>
        <begin position="547"/>
        <end position="568"/>
    </location>
</feature>
<dbReference type="InterPro" id="IPR002885">
    <property type="entry name" value="PPR_rpt"/>
</dbReference>
<feature type="repeat" description="PPR" evidence="3">
    <location>
        <begin position="167"/>
        <end position="201"/>
    </location>
</feature>
<evidence type="ECO:0000256" key="4">
    <source>
        <dbReference type="SAM" id="MobiDB-lite"/>
    </source>
</evidence>
<keyword evidence="2" id="KW-0677">Repeat</keyword>
<dbReference type="PROSITE" id="PS51375">
    <property type="entry name" value="PPR"/>
    <property type="match status" value="4"/>
</dbReference>
<dbReference type="InterPro" id="IPR011990">
    <property type="entry name" value="TPR-like_helical_dom_sf"/>
</dbReference>
<dbReference type="Pfam" id="PF23276">
    <property type="entry name" value="TPR_24"/>
    <property type="match status" value="1"/>
</dbReference>
<dbReference type="PANTHER" id="PTHR46128:SF329">
    <property type="entry name" value="MITOCHONDRIAL GROUP I INTRON SPLICING FACTOR DMR1"/>
    <property type="match status" value="1"/>
</dbReference>
<evidence type="ECO:0000259" key="6">
    <source>
        <dbReference type="Pfam" id="PF24320"/>
    </source>
</evidence>
<dbReference type="OrthoDB" id="5588846at2759"/>
<dbReference type="EMBL" id="BSXW01000818">
    <property type="protein sequence ID" value="GMF30116.1"/>
    <property type="molecule type" value="Genomic_DNA"/>
</dbReference>
<evidence type="ECO:0000313" key="7">
    <source>
        <dbReference type="EMBL" id="GMF30116.1"/>
    </source>
</evidence>
<comment type="caution">
    <text evidence="7">The sequence shown here is derived from an EMBL/GenBank/DDBJ whole genome shotgun (WGS) entry which is preliminary data.</text>
</comment>
<dbReference type="Proteomes" id="UP001165083">
    <property type="component" value="Unassembled WGS sequence"/>
</dbReference>
<keyword evidence="8" id="KW-1185">Reference proteome</keyword>
<evidence type="ECO:0000256" key="1">
    <source>
        <dbReference type="ARBA" id="ARBA00007626"/>
    </source>
</evidence>
<dbReference type="Pfam" id="PF13041">
    <property type="entry name" value="PPR_2"/>
    <property type="match status" value="1"/>
</dbReference>